<keyword evidence="2" id="KW-1185">Reference proteome</keyword>
<evidence type="ECO:0000313" key="1">
    <source>
        <dbReference type="EMBL" id="GBM96852.1"/>
    </source>
</evidence>
<gene>
    <name evidence="1" type="ORF">AVEN_126644_1</name>
</gene>
<proteinExistence type="predicted"/>
<protein>
    <submittedName>
        <fullName evidence="1">Uncharacterized protein</fullName>
    </submittedName>
</protein>
<comment type="caution">
    <text evidence="1">The sequence shown here is derived from an EMBL/GenBank/DDBJ whole genome shotgun (WGS) entry which is preliminary data.</text>
</comment>
<name>A0A4Y2K6F4_ARAVE</name>
<organism evidence="1 2">
    <name type="scientific">Araneus ventricosus</name>
    <name type="common">Orbweaver spider</name>
    <name type="synonym">Epeira ventricosa</name>
    <dbReference type="NCBI Taxonomy" id="182803"/>
    <lineage>
        <taxon>Eukaryota</taxon>
        <taxon>Metazoa</taxon>
        <taxon>Ecdysozoa</taxon>
        <taxon>Arthropoda</taxon>
        <taxon>Chelicerata</taxon>
        <taxon>Arachnida</taxon>
        <taxon>Araneae</taxon>
        <taxon>Araneomorphae</taxon>
        <taxon>Entelegynae</taxon>
        <taxon>Araneoidea</taxon>
        <taxon>Araneidae</taxon>
        <taxon>Araneus</taxon>
    </lineage>
</organism>
<dbReference type="Proteomes" id="UP000499080">
    <property type="component" value="Unassembled WGS sequence"/>
</dbReference>
<dbReference type="AlphaFoldDB" id="A0A4Y2K6F4"/>
<sequence>MVFVLEQHLEYFGTRTSDDEDYTWDGASSPNFRATPAGGRLAHDVSFSMHKAHIQGRSSVESVSNLESSALLPTPYL</sequence>
<accession>A0A4Y2K6F4</accession>
<dbReference type="EMBL" id="BGPR01004184">
    <property type="protein sequence ID" value="GBM96852.1"/>
    <property type="molecule type" value="Genomic_DNA"/>
</dbReference>
<evidence type="ECO:0000313" key="2">
    <source>
        <dbReference type="Proteomes" id="UP000499080"/>
    </source>
</evidence>
<reference evidence="1 2" key="1">
    <citation type="journal article" date="2019" name="Sci. Rep.">
        <title>Orb-weaving spider Araneus ventricosus genome elucidates the spidroin gene catalogue.</title>
        <authorList>
            <person name="Kono N."/>
            <person name="Nakamura H."/>
            <person name="Ohtoshi R."/>
            <person name="Moran D.A.P."/>
            <person name="Shinohara A."/>
            <person name="Yoshida Y."/>
            <person name="Fujiwara M."/>
            <person name="Mori M."/>
            <person name="Tomita M."/>
            <person name="Arakawa K."/>
        </authorList>
    </citation>
    <scope>NUCLEOTIDE SEQUENCE [LARGE SCALE GENOMIC DNA]</scope>
</reference>